<dbReference type="KEGG" id="alti:ALE3EI_0430"/>
<dbReference type="Pfam" id="PF00989">
    <property type="entry name" value="PAS"/>
    <property type="match status" value="1"/>
</dbReference>
<dbReference type="InterPro" id="IPR036097">
    <property type="entry name" value="HisK_dim/P_sf"/>
</dbReference>
<evidence type="ECO:0000256" key="11">
    <source>
        <dbReference type="ARBA" id="ARBA00023012"/>
    </source>
</evidence>
<dbReference type="InterPro" id="IPR013655">
    <property type="entry name" value="PAS_fold_3"/>
</dbReference>
<gene>
    <name evidence="16" type="ORF">ALE3EI_0430</name>
</gene>
<evidence type="ECO:0000256" key="3">
    <source>
        <dbReference type="ARBA" id="ARBA00004314"/>
    </source>
</evidence>
<name>A0A7G8PRP8_9FLAO</name>
<dbReference type="Gene3D" id="1.10.287.130">
    <property type="match status" value="1"/>
</dbReference>
<dbReference type="SUPFAM" id="SSF55874">
    <property type="entry name" value="ATPase domain of HSP90 chaperone/DNA topoisomerase II/histidine kinase"/>
    <property type="match status" value="1"/>
</dbReference>
<keyword evidence="9 16" id="KW-0418">Kinase</keyword>
<dbReference type="Pfam" id="PF02518">
    <property type="entry name" value="HATPase_c"/>
    <property type="match status" value="1"/>
</dbReference>
<evidence type="ECO:0000256" key="8">
    <source>
        <dbReference type="ARBA" id="ARBA00022741"/>
    </source>
</evidence>
<dbReference type="EC" id="2.7.13.3" evidence="4"/>
<dbReference type="CDD" id="cd00082">
    <property type="entry name" value="HisKA"/>
    <property type="match status" value="1"/>
</dbReference>
<evidence type="ECO:0000256" key="7">
    <source>
        <dbReference type="ARBA" id="ARBA00022679"/>
    </source>
</evidence>
<dbReference type="SUPFAM" id="SSF47384">
    <property type="entry name" value="Homodimeric domain of signal transducing histidine kinase"/>
    <property type="match status" value="1"/>
</dbReference>
<dbReference type="GO" id="GO:0000155">
    <property type="term" value="F:phosphorelay sensor kinase activity"/>
    <property type="evidence" value="ECO:0007669"/>
    <property type="project" value="InterPro"/>
</dbReference>
<dbReference type="PANTHER" id="PTHR43304:SF1">
    <property type="entry name" value="PAC DOMAIN-CONTAINING PROTEIN"/>
    <property type="match status" value="1"/>
</dbReference>
<dbReference type="SMART" id="SM00086">
    <property type="entry name" value="PAC"/>
    <property type="match status" value="3"/>
</dbReference>
<keyword evidence="17" id="KW-1185">Reference proteome</keyword>
<dbReference type="FunFam" id="1.10.287.130:FF:000001">
    <property type="entry name" value="Two-component sensor histidine kinase"/>
    <property type="match status" value="1"/>
</dbReference>
<feature type="domain" description="Histidine kinase" evidence="13">
    <location>
        <begin position="564"/>
        <end position="780"/>
    </location>
</feature>
<dbReference type="PROSITE" id="PS50113">
    <property type="entry name" value="PAC"/>
    <property type="match status" value="2"/>
</dbReference>
<dbReference type="NCBIfam" id="TIGR00229">
    <property type="entry name" value="sensory_box"/>
    <property type="match status" value="2"/>
</dbReference>
<evidence type="ECO:0000313" key="17">
    <source>
        <dbReference type="Proteomes" id="UP000515514"/>
    </source>
</evidence>
<feature type="domain" description="PAC" evidence="15">
    <location>
        <begin position="508"/>
        <end position="560"/>
    </location>
</feature>
<evidence type="ECO:0000256" key="10">
    <source>
        <dbReference type="ARBA" id="ARBA00022840"/>
    </source>
</evidence>
<evidence type="ECO:0000313" key="16">
    <source>
        <dbReference type="EMBL" id="QNJ97014.1"/>
    </source>
</evidence>
<dbReference type="SMART" id="SM00387">
    <property type="entry name" value="HATPase_c"/>
    <property type="match status" value="1"/>
</dbReference>
<evidence type="ECO:0000256" key="12">
    <source>
        <dbReference type="ARBA" id="ARBA00023136"/>
    </source>
</evidence>
<dbReference type="GO" id="GO:0005886">
    <property type="term" value="C:plasma membrane"/>
    <property type="evidence" value="ECO:0007669"/>
    <property type="project" value="UniProtKB-SubCell"/>
</dbReference>
<evidence type="ECO:0000256" key="9">
    <source>
        <dbReference type="ARBA" id="ARBA00022777"/>
    </source>
</evidence>
<reference evidence="16 17" key="1">
    <citation type="submission" date="2020-04" db="EMBL/GenBank/DDBJ databases">
        <title>Genome sequence of Altibacter aquimarinus strain ALE3EI.</title>
        <authorList>
            <person name="Oh H.-M."/>
            <person name="Jang D."/>
        </authorList>
    </citation>
    <scope>NUCLEOTIDE SEQUENCE [LARGE SCALE GENOMIC DNA]</scope>
    <source>
        <strain evidence="16 17">ALE3EI</strain>
    </source>
</reference>
<dbReference type="Gene3D" id="3.30.450.20">
    <property type="entry name" value="PAS domain"/>
    <property type="match status" value="4"/>
</dbReference>
<keyword evidence="6" id="KW-0597">Phosphoprotein</keyword>
<dbReference type="PROSITE" id="PS50112">
    <property type="entry name" value="PAS"/>
    <property type="match status" value="1"/>
</dbReference>
<organism evidence="16 17">
    <name type="scientific">Constantimarinum furrinae</name>
    <dbReference type="NCBI Taxonomy" id="2562285"/>
    <lineage>
        <taxon>Bacteria</taxon>
        <taxon>Pseudomonadati</taxon>
        <taxon>Bacteroidota</taxon>
        <taxon>Flavobacteriia</taxon>
        <taxon>Flavobacteriales</taxon>
        <taxon>Flavobacteriaceae</taxon>
        <taxon>Altibacter/Constantimarinum group</taxon>
        <taxon>Constantimarinum</taxon>
    </lineage>
</organism>
<keyword evidence="11" id="KW-0902">Two-component regulatory system</keyword>
<dbReference type="AlphaFoldDB" id="A0A7G8PRP8"/>
<dbReference type="InterPro" id="IPR005467">
    <property type="entry name" value="His_kinase_dom"/>
</dbReference>
<protein>
    <recommendedName>
        <fullName evidence="4">histidine kinase</fullName>
        <ecNumber evidence="4">2.7.13.3</ecNumber>
    </recommendedName>
</protein>
<dbReference type="GO" id="GO:0006355">
    <property type="term" value="P:regulation of DNA-templated transcription"/>
    <property type="evidence" value="ECO:0007669"/>
    <property type="project" value="InterPro"/>
</dbReference>
<dbReference type="InterPro" id="IPR004358">
    <property type="entry name" value="Sig_transdc_His_kin-like_C"/>
</dbReference>
<dbReference type="InterPro" id="IPR001610">
    <property type="entry name" value="PAC"/>
</dbReference>
<dbReference type="GO" id="GO:0045121">
    <property type="term" value="C:membrane raft"/>
    <property type="evidence" value="ECO:0007669"/>
    <property type="project" value="UniProtKB-SubCell"/>
</dbReference>
<dbReference type="FunFam" id="3.30.565.10:FF:000023">
    <property type="entry name" value="PAS domain-containing sensor histidine kinase"/>
    <property type="match status" value="1"/>
</dbReference>
<dbReference type="InterPro" id="IPR003661">
    <property type="entry name" value="HisK_dim/P_dom"/>
</dbReference>
<sequence length="783" mass="90527">MGNARMNHTKVGGQYPFLKKGGEMGELIRAKNWANTLVGPIDDWPQSLKTALSILLHSKFPKFLFWGPDLICFYNDAFRPSLGKDGKHPAMLGEKGEDYWGEIWHIIKPLIDQVLTDGEATWSEDQLIPIYRNGAIENVYWTFSYSPISDETNTVAGVWVTCIETTQNILSKQKLEDSKDQLHFAVEAAKLGTWDYQPQTNVFRANKRLQQWFNLPGPDVDPNIAYQMVDEPDRDRVRKAIEWSMQYESGGEYDITYKIIRLDSDEKRTIRAIGRSWFNENKEVYRFNGILQDVTDQVLAEKENKLLSTIVAQSNEFIGMASPDNYVKYLNPAAMKMLGWDDYKNRKIEECVYPEDLPKAKKLIKKLLKQDYFSQEMRFLNEKTGEPFWLQWNGISIRDEKTNKISGLATTSPNIEEHKHAEAQLREAFSKVEESEKRFRKVADHAPVLIMMTDDEGKIRFVNKLWIDFIGTSLKQYLGSDTLKNMHPEDEDAYNFICTPAFARKEEYRVEYRVRRFDGNYRWISEIGVPRFTEDGHFEGYINAAMDIHDIKMQEHQKDLFIGMASHELKTPVTSIKGYTQVLKARYEESEDELLKNSLEIIDKQIRVLTSLISDLLDLSKMKTGGLELNMEIFDLNELIKNIVQEITLINPEFEIKFSEGKGKNVFADRERIGQVLINLLNNAVKYSPRSRRIEIESAFTAKKVKVNVRDYGIGINKENQKKIFNRFFREEGKDETTFPGFGIGLYITSDIIKKHNGTIGVNSTKGEGSDFYFTLPLQQPKT</sequence>
<dbReference type="Gene3D" id="3.30.565.10">
    <property type="entry name" value="Histidine kinase-like ATPase, C-terminal domain"/>
    <property type="match status" value="1"/>
</dbReference>
<keyword evidence="8" id="KW-0547">Nucleotide-binding</keyword>
<dbReference type="CDD" id="cd00130">
    <property type="entry name" value="PAS"/>
    <property type="match status" value="2"/>
</dbReference>
<feature type="domain" description="PAS" evidence="14">
    <location>
        <begin position="435"/>
        <end position="492"/>
    </location>
</feature>
<dbReference type="SMART" id="SM00388">
    <property type="entry name" value="HisKA"/>
    <property type="match status" value="1"/>
</dbReference>
<dbReference type="PANTHER" id="PTHR43304">
    <property type="entry name" value="PHYTOCHROME-LIKE PROTEIN CPH1"/>
    <property type="match status" value="1"/>
</dbReference>
<dbReference type="GO" id="GO:0005524">
    <property type="term" value="F:ATP binding"/>
    <property type="evidence" value="ECO:0007669"/>
    <property type="project" value="UniProtKB-KW"/>
</dbReference>
<dbReference type="PRINTS" id="PR00344">
    <property type="entry name" value="BCTRLSENSOR"/>
</dbReference>
<dbReference type="InterPro" id="IPR003594">
    <property type="entry name" value="HATPase_dom"/>
</dbReference>
<evidence type="ECO:0000259" key="15">
    <source>
        <dbReference type="PROSITE" id="PS50113"/>
    </source>
</evidence>
<dbReference type="Pfam" id="PF08447">
    <property type="entry name" value="PAS_3"/>
    <property type="match status" value="1"/>
</dbReference>
<dbReference type="InterPro" id="IPR052162">
    <property type="entry name" value="Sensor_kinase/Photoreceptor"/>
</dbReference>
<keyword evidence="7" id="KW-0808">Transferase</keyword>
<dbReference type="InterPro" id="IPR000014">
    <property type="entry name" value="PAS"/>
</dbReference>
<evidence type="ECO:0000256" key="4">
    <source>
        <dbReference type="ARBA" id="ARBA00012438"/>
    </source>
</evidence>
<dbReference type="InterPro" id="IPR036890">
    <property type="entry name" value="HATPase_C_sf"/>
</dbReference>
<dbReference type="SMART" id="SM00091">
    <property type="entry name" value="PAS"/>
    <property type="match status" value="3"/>
</dbReference>
<dbReference type="EMBL" id="CP052909">
    <property type="protein sequence ID" value="QNJ97014.1"/>
    <property type="molecule type" value="Genomic_DNA"/>
</dbReference>
<keyword evidence="5" id="KW-1003">Cell membrane</keyword>
<dbReference type="InterPro" id="IPR035965">
    <property type="entry name" value="PAS-like_dom_sf"/>
</dbReference>
<evidence type="ECO:0000256" key="2">
    <source>
        <dbReference type="ARBA" id="ARBA00004236"/>
    </source>
</evidence>
<keyword evidence="10" id="KW-0067">ATP-binding</keyword>
<evidence type="ECO:0000259" key="13">
    <source>
        <dbReference type="PROSITE" id="PS50109"/>
    </source>
</evidence>
<comment type="catalytic activity">
    <reaction evidence="1">
        <text>ATP + protein L-histidine = ADP + protein N-phospho-L-histidine.</text>
        <dbReference type="EC" id="2.7.13.3"/>
    </reaction>
</comment>
<proteinExistence type="predicted"/>
<evidence type="ECO:0000256" key="1">
    <source>
        <dbReference type="ARBA" id="ARBA00000085"/>
    </source>
</evidence>
<feature type="domain" description="PAC" evidence="15">
    <location>
        <begin position="373"/>
        <end position="427"/>
    </location>
</feature>
<keyword evidence="12" id="KW-0472">Membrane</keyword>
<dbReference type="Pfam" id="PF00512">
    <property type="entry name" value="HisKA"/>
    <property type="match status" value="1"/>
</dbReference>
<dbReference type="Proteomes" id="UP000515514">
    <property type="component" value="Chromosome"/>
</dbReference>
<accession>A0A7G8PRP8</accession>
<dbReference type="InterPro" id="IPR000700">
    <property type="entry name" value="PAS-assoc_C"/>
</dbReference>
<evidence type="ECO:0000256" key="6">
    <source>
        <dbReference type="ARBA" id="ARBA00022553"/>
    </source>
</evidence>
<dbReference type="PROSITE" id="PS50109">
    <property type="entry name" value="HIS_KIN"/>
    <property type="match status" value="1"/>
</dbReference>
<dbReference type="InterPro" id="IPR013767">
    <property type="entry name" value="PAS_fold"/>
</dbReference>
<dbReference type="SUPFAM" id="SSF55785">
    <property type="entry name" value="PYP-like sensor domain (PAS domain)"/>
    <property type="match status" value="3"/>
</dbReference>
<comment type="subcellular location">
    <subcellularLocation>
        <location evidence="2">Cell membrane</location>
    </subcellularLocation>
    <subcellularLocation>
        <location evidence="3">Membrane raft</location>
        <topology evidence="3">Multi-pass membrane protein</topology>
    </subcellularLocation>
</comment>
<evidence type="ECO:0000256" key="5">
    <source>
        <dbReference type="ARBA" id="ARBA00022475"/>
    </source>
</evidence>
<evidence type="ECO:0000259" key="14">
    <source>
        <dbReference type="PROSITE" id="PS50112"/>
    </source>
</evidence>